<evidence type="ECO:0000313" key="5">
    <source>
        <dbReference type="Proteomes" id="UP001501940"/>
    </source>
</evidence>
<dbReference type="GeneTree" id="ENSGT00940000164021"/>
<feature type="compositionally biased region" description="Basic and acidic residues" evidence="2">
    <location>
        <begin position="599"/>
        <end position="613"/>
    </location>
</feature>
<sequence length="613" mass="69932">MSDSQEQSLDENAVFLPVDESSPEFLHCEREREAVERLLSAGPEAFYSSIGTECSGCFLSSEEVSQITSWAQNYDFNHLQQENAVESSTDVEDFSSTYFPCHSDMPTPNLELGWPEKNNWVPQGSVTVHTSPPAEGQPPVREVIRRHLQKASQVIAIVTDRLTDGAIIGDLYNVASRGVPVYIILNQRSIQENFTLNRLRHPNMRVRVLGGTSFCSRTGRMVFGEMKNKFLLVDLETVIHGSYSLTWTDAHLHRQLITVLSGPVVDAFDREFRILFAASLPVPNTWRVTGTNAHVNHQLKDFPPLRFQKQVSLEPDIFSPPSPPADFLMDWEAMGVVQRDGSLLGNSLGQHEETVDKEMPRKNNMLFDKSTPNADRLANNVNQFVDKRRFCENTSPVTARPPDDSAVFKMEHKMEKAISRQLSMEKKTNLHDRNATRLDNEAKEPTHVLPPAKKGERWRRRRESILEEESITEEVVSKMENKPSSRKPIILRMPQSESFSSLSDIMKRIKQETSGGSNSTLSERTQSMMDLSIHDMDQNEDKRGVPVPRFKASYEPDYMTPALALMRKRNDELKSTLYRTPKSFLPRERPRSTSYTLHMDWRKPLAKKEGEQE</sequence>
<dbReference type="PANTHER" id="PTHR16181">
    <property type="entry name" value="PROTEIN FAM83A-RELATED"/>
    <property type="match status" value="1"/>
</dbReference>
<dbReference type="Ensembl" id="ENSAOCT00000019306.2">
    <property type="protein sequence ID" value="ENSAOCP00000011790.2"/>
    <property type="gene ID" value="ENSAOCG00000016145.2"/>
</dbReference>
<dbReference type="STRING" id="80972.ENSAOCP00000011790"/>
<dbReference type="PANTHER" id="PTHR16181:SF29">
    <property type="entry name" value="PROTEIN FAM83A-RELATED"/>
    <property type="match status" value="1"/>
</dbReference>
<feature type="region of interest" description="Disordered" evidence="2">
    <location>
        <begin position="583"/>
        <end position="613"/>
    </location>
</feature>
<evidence type="ECO:0000256" key="2">
    <source>
        <dbReference type="SAM" id="MobiDB-lite"/>
    </source>
</evidence>
<feature type="region of interest" description="Disordered" evidence="2">
    <location>
        <begin position="439"/>
        <end position="461"/>
    </location>
</feature>
<dbReference type="RefSeq" id="XP_023153902.2">
    <property type="nucleotide sequence ID" value="XM_023298134.3"/>
</dbReference>
<evidence type="ECO:0000256" key="1">
    <source>
        <dbReference type="ARBA" id="ARBA00006937"/>
    </source>
</evidence>
<proteinExistence type="inferred from homology"/>
<evidence type="ECO:0000313" key="4">
    <source>
        <dbReference type="Ensembl" id="ENSAOCP00000011790.2"/>
    </source>
</evidence>
<dbReference type="GO" id="GO:0007165">
    <property type="term" value="P:signal transduction"/>
    <property type="evidence" value="ECO:0007669"/>
    <property type="project" value="TreeGrafter"/>
</dbReference>
<reference evidence="4 5" key="1">
    <citation type="submission" date="2022-01" db="EMBL/GenBank/DDBJ databases">
        <title>A chromosome-scale genome assembly of the false clownfish, Amphiprion ocellaris.</title>
        <authorList>
            <person name="Ryu T."/>
        </authorList>
    </citation>
    <scope>NUCLEOTIDE SEQUENCE [LARGE SCALE GENOMIC DNA]</scope>
</reference>
<feature type="region of interest" description="Disordered" evidence="2">
    <location>
        <begin position="473"/>
        <end position="495"/>
    </location>
</feature>
<dbReference type="Pfam" id="PF07894">
    <property type="entry name" value="SACK1"/>
    <property type="match status" value="1"/>
</dbReference>
<gene>
    <name evidence="4" type="primary">FAM83E</name>
</gene>
<protein>
    <recommendedName>
        <fullName evidence="3">Scaffolding anchor of CK1 domain-containing protein</fullName>
    </recommendedName>
</protein>
<dbReference type="AlphaFoldDB" id="A0A3Q1BCK8"/>
<dbReference type="GeneID" id="111588027"/>
<dbReference type="InterPro" id="IPR050944">
    <property type="entry name" value="FAM83"/>
</dbReference>
<dbReference type="Gene3D" id="3.30.870.10">
    <property type="entry name" value="Endonuclease Chain A"/>
    <property type="match status" value="1"/>
</dbReference>
<reference evidence="4" key="3">
    <citation type="submission" date="2025-09" db="UniProtKB">
        <authorList>
            <consortium name="Ensembl"/>
        </authorList>
    </citation>
    <scope>IDENTIFICATION</scope>
</reference>
<dbReference type="GO" id="GO:0019901">
    <property type="term" value="F:protein kinase binding"/>
    <property type="evidence" value="ECO:0007669"/>
    <property type="project" value="TreeGrafter"/>
</dbReference>
<reference evidence="4" key="2">
    <citation type="submission" date="2025-08" db="UniProtKB">
        <authorList>
            <consortium name="Ensembl"/>
        </authorList>
    </citation>
    <scope>IDENTIFICATION</scope>
</reference>
<dbReference type="InterPro" id="IPR012461">
    <property type="entry name" value="SACK1"/>
</dbReference>
<feature type="domain" description="Scaffolding anchor of CK1" evidence="3">
    <location>
        <begin position="17"/>
        <end position="280"/>
    </location>
</feature>
<comment type="similarity">
    <text evidence="1">Belongs to the FAM83 family.</text>
</comment>
<dbReference type="Proteomes" id="UP001501940">
    <property type="component" value="Chromosome 5"/>
</dbReference>
<keyword evidence="5" id="KW-1185">Reference proteome</keyword>
<dbReference type="OMA" id="FLDWEAM"/>
<accession>A0A3Q1BCK8</accession>
<evidence type="ECO:0000259" key="3">
    <source>
        <dbReference type="Pfam" id="PF07894"/>
    </source>
</evidence>
<organism evidence="4 5">
    <name type="scientific">Amphiprion ocellaris</name>
    <name type="common">Clown anemonefish</name>
    <dbReference type="NCBI Taxonomy" id="80972"/>
    <lineage>
        <taxon>Eukaryota</taxon>
        <taxon>Metazoa</taxon>
        <taxon>Chordata</taxon>
        <taxon>Craniata</taxon>
        <taxon>Vertebrata</taxon>
        <taxon>Euteleostomi</taxon>
        <taxon>Actinopterygii</taxon>
        <taxon>Neopterygii</taxon>
        <taxon>Teleostei</taxon>
        <taxon>Neoteleostei</taxon>
        <taxon>Acanthomorphata</taxon>
        <taxon>Ovalentaria</taxon>
        <taxon>Pomacentridae</taxon>
        <taxon>Amphiprion</taxon>
    </lineage>
</organism>
<name>A0A3Q1BCK8_AMPOC</name>
<dbReference type="SUPFAM" id="SSF56024">
    <property type="entry name" value="Phospholipase D/nuclease"/>
    <property type="match status" value="1"/>
</dbReference>